<proteinExistence type="predicted"/>
<dbReference type="EMBL" id="JACGCI010000016">
    <property type="protein sequence ID" value="KAF6759305.1"/>
    <property type="molecule type" value="Genomic_DNA"/>
</dbReference>
<organism evidence="3 4">
    <name type="scientific">Ephemerocybe angulata</name>
    <dbReference type="NCBI Taxonomy" id="980116"/>
    <lineage>
        <taxon>Eukaryota</taxon>
        <taxon>Fungi</taxon>
        <taxon>Dikarya</taxon>
        <taxon>Basidiomycota</taxon>
        <taxon>Agaricomycotina</taxon>
        <taxon>Agaricomycetes</taxon>
        <taxon>Agaricomycetidae</taxon>
        <taxon>Agaricales</taxon>
        <taxon>Agaricineae</taxon>
        <taxon>Psathyrellaceae</taxon>
        <taxon>Ephemerocybe</taxon>
    </lineage>
</organism>
<keyword evidence="4" id="KW-1185">Reference proteome</keyword>
<accession>A0A8H6M8W3</accession>
<feature type="compositionally biased region" description="Polar residues" evidence="1">
    <location>
        <begin position="1"/>
        <end position="12"/>
    </location>
</feature>
<dbReference type="AlphaFoldDB" id="A0A8H6M8W3"/>
<dbReference type="InterPro" id="IPR002156">
    <property type="entry name" value="RNaseH_domain"/>
</dbReference>
<dbReference type="GO" id="GO:0004523">
    <property type="term" value="F:RNA-DNA hybrid ribonuclease activity"/>
    <property type="evidence" value="ECO:0007669"/>
    <property type="project" value="InterPro"/>
</dbReference>
<dbReference type="PROSITE" id="PS50879">
    <property type="entry name" value="RNASE_H_1"/>
    <property type="match status" value="1"/>
</dbReference>
<evidence type="ECO:0000313" key="4">
    <source>
        <dbReference type="Proteomes" id="UP000521943"/>
    </source>
</evidence>
<evidence type="ECO:0000259" key="2">
    <source>
        <dbReference type="PROSITE" id="PS50879"/>
    </source>
</evidence>
<protein>
    <recommendedName>
        <fullName evidence="2">RNase H type-1 domain-containing protein</fullName>
    </recommendedName>
</protein>
<dbReference type="Gene3D" id="3.30.420.10">
    <property type="entry name" value="Ribonuclease H-like superfamily/Ribonuclease H"/>
    <property type="match status" value="1"/>
</dbReference>
<dbReference type="GO" id="GO:0003676">
    <property type="term" value="F:nucleic acid binding"/>
    <property type="evidence" value="ECO:0007669"/>
    <property type="project" value="InterPro"/>
</dbReference>
<name>A0A8H6M8W3_9AGAR</name>
<reference evidence="3 4" key="1">
    <citation type="submission" date="2020-07" db="EMBL/GenBank/DDBJ databases">
        <title>Comparative genomics of pyrophilous fungi reveals a link between fire events and developmental genes.</title>
        <authorList>
            <consortium name="DOE Joint Genome Institute"/>
            <person name="Steindorff A.S."/>
            <person name="Carver A."/>
            <person name="Calhoun S."/>
            <person name="Stillman K."/>
            <person name="Liu H."/>
            <person name="Lipzen A."/>
            <person name="Pangilinan J."/>
            <person name="Labutti K."/>
            <person name="Bruns T.D."/>
            <person name="Grigoriev I.V."/>
        </authorList>
    </citation>
    <scope>NUCLEOTIDE SEQUENCE [LARGE SCALE GENOMIC DNA]</scope>
    <source>
        <strain evidence="3 4">CBS 144469</strain>
    </source>
</reference>
<feature type="region of interest" description="Disordered" evidence="1">
    <location>
        <begin position="1"/>
        <end position="25"/>
    </location>
</feature>
<feature type="domain" description="RNase H type-1" evidence="2">
    <location>
        <begin position="1"/>
        <end position="38"/>
    </location>
</feature>
<evidence type="ECO:0000256" key="1">
    <source>
        <dbReference type="SAM" id="MobiDB-lite"/>
    </source>
</evidence>
<dbReference type="InterPro" id="IPR036397">
    <property type="entry name" value="RNaseH_sf"/>
</dbReference>
<dbReference type="OrthoDB" id="2976650at2759"/>
<gene>
    <name evidence="3" type="ORF">DFP72DRAFT_806946</name>
</gene>
<dbReference type="Proteomes" id="UP000521943">
    <property type="component" value="Unassembled WGS sequence"/>
</dbReference>
<comment type="caution">
    <text evidence="3">The sequence shown here is derived from an EMBL/GenBank/DDBJ whole genome shotgun (WGS) entry which is preliminary data.</text>
</comment>
<sequence>MYGEVLSSNSTVRTRKVKGHSGNIGNDDADALAAEGAEKAEADALDLRKGAFVTRAGLRLATATQSLLYRAIRRRANKHLRARTVTNIESIQLVIEEINGEKPLESAIWASIAKGTTFTKKVKAFIWKSVHDGHKIGTYWAHIDSDPLTARMPCAICQAPVESLTHILFECRASGQEAAWEVFNEIWERTGRPKPYISVGTVLGIGLVSIKDERGKVLSGATRLFRILVSETVYAIWLSRCGWRIGLDSDPAKIPPPAEVQNKVLKAINVRLQHDRVLTNHRSYGKKALNKNLIERTWHRIIDEAASSALPPDWATNMGVLVGVGRVRRPPGRNR</sequence>
<evidence type="ECO:0000313" key="3">
    <source>
        <dbReference type="EMBL" id="KAF6759305.1"/>
    </source>
</evidence>